<gene>
    <name evidence="1" type="ORF">TAE01_39850</name>
</gene>
<organism evidence="1 2">
    <name type="scientific">Terrabacter aerolatus</name>
    <dbReference type="NCBI Taxonomy" id="422442"/>
    <lineage>
        <taxon>Bacteria</taxon>
        <taxon>Bacillati</taxon>
        <taxon>Actinomycetota</taxon>
        <taxon>Actinomycetes</taxon>
        <taxon>Micrococcales</taxon>
        <taxon>Intrasporangiaceae</taxon>
        <taxon>Terrabacter</taxon>
    </lineage>
</organism>
<proteinExistence type="predicted"/>
<accession>A0A512D6S1</accession>
<evidence type="ECO:0000313" key="2">
    <source>
        <dbReference type="Proteomes" id="UP000321534"/>
    </source>
</evidence>
<dbReference type="OrthoDB" id="3786259at2"/>
<dbReference type="InterPro" id="IPR023393">
    <property type="entry name" value="START-like_dom_sf"/>
</dbReference>
<protein>
    <recommendedName>
        <fullName evidence="3">Polyketide cyclase</fullName>
    </recommendedName>
</protein>
<dbReference type="Proteomes" id="UP000321534">
    <property type="component" value="Unassembled WGS sequence"/>
</dbReference>
<dbReference type="Gene3D" id="3.30.530.20">
    <property type="match status" value="1"/>
</dbReference>
<dbReference type="RefSeq" id="WP_147068535.1">
    <property type="nucleotide sequence ID" value="NZ_BAAARO010000037.1"/>
</dbReference>
<dbReference type="InterPro" id="IPR019587">
    <property type="entry name" value="Polyketide_cyclase/dehydratase"/>
</dbReference>
<comment type="caution">
    <text evidence="1">The sequence shown here is derived from an EMBL/GenBank/DDBJ whole genome shotgun (WGS) entry which is preliminary data.</text>
</comment>
<sequence>MPAAQRTIIIDRPIEAVFSFFSTPSNDLRWRPHVKEIHDPPEVCTGVRIRQVIAGPGGRGIDADIEVTDYVPSSHYAFTVVAGPARPRGEYSFVTAGPGCTSVTFSLSADLAGLKKLLMSGSVQKSMDGEKASLDTAKRLLESE</sequence>
<dbReference type="Pfam" id="PF10604">
    <property type="entry name" value="Polyketide_cyc2"/>
    <property type="match status" value="1"/>
</dbReference>
<name>A0A512D6S1_9MICO</name>
<keyword evidence="2" id="KW-1185">Reference proteome</keyword>
<dbReference type="SUPFAM" id="SSF55961">
    <property type="entry name" value="Bet v1-like"/>
    <property type="match status" value="1"/>
</dbReference>
<reference evidence="1 2" key="1">
    <citation type="submission" date="2019-07" db="EMBL/GenBank/DDBJ databases">
        <title>Whole genome shotgun sequence of Terrabacter aerolatus NBRC 106305.</title>
        <authorList>
            <person name="Hosoyama A."/>
            <person name="Uohara A."/>
            <person name="Ohji S."/>
            <person name="Ichikawa N."/>
        </authorList>
    </citation>
    <scope>NUCLEOTIDE SEQUENCE [LARGE SCALE GENOMIC DNA]</scope>
    <source>
        <strain evidence="1 2">NBRC 106305</strain>
    </source>
</reference>
<dbReference type="AlphaFoldDB" id="A0A512D6S1"/>
<evidence type="ECO:0000313" key="1">
    <source>
        <dbReference type="EMBL" id="GEO32175.1"/>
    </source>
</evidence>
<evidence type="ECO:0008006" key="3">
    <source>
        <dbReference type="Google" id="ProtNLM"/>
    </source>
</evidence>
<dbReference type="EMBL" id="BJYX01000039">
    <property type="protein sequence ID" value="GEO32175.1"/>
    <property type="molecule type" value="Genomic_DNA"/>
</dbReference>